<dbReference type="AlphaFoldDB" id="A0A0D6ZB49"/>
<dbReference type="Gene3D" id="3.40.630.30">
    <property type="match status" value="1"/>
</dbReference>
<keyword evidence="3" id="KW-1185">Reference proteome</keyword>
<dbReference type="PROSITE" id="PS51186">
    <property type="entry name" value="GNAT"/>
    <property type="match status" value="1"/>
</dbReference>
<reference evidence="2 3" key="1">
    <citation type="submission" date="2015-01" db="EMBL/GenBank/DDBJ databases">
        <title>Draft genome sequences of the supercritical CO2 tolerant bacteria Bacillus subterraneus MITOT1 and Bacillus cereus MIT0214.</title>
        <authorList>
            <person name="Peet K.C."/>
            <person name="Thompson J.R."/>
        </authorList>
    </citation>
    <scope>NUCLEOTIDE SEQUENCE [LARGE SCALE GENOMIC DNA]</scope>
    <source>
        <strain evidence="2 3">MITOT1</strain>
    </source>
</reference>
<evidence type="ECO:0000313" key="2">
    <source>
        <dbReference type="EMBL" id="KIY21793.1"/>
    </source>
</evidence>
<dbReference type="Pfam" id="PF00583">
    <property type="entry name" value="Acetyltransf_1"/>
    <property type="match status" value="1"/>
</dbReference>
<dbReference type="RefSeq" id="WP_044394153.1">
    <property type="nucleotide sequence ID" value="NZ_JXIQ01000095.1"/>
</dbReference>
<evidence type="ECO:0000259" key="1">
    <source>
        <dbReference type="PROSITE" id="PS51186"/>
    </source>
</evidence>
<dbReference type="SUPFAM" id="SSF55729">
    <property type="entry name" value="Acyl-CoA N-acyltransferases (Nat)"/>
    <property type="match status" value="1"/>
</dbReference>
<dbReference type="EMBL" id="JXIQ01000095">
    <property type="protein sequence ID" value="KIY21793.1"/>
    <property type="molecule type" value="Genomic_DNA"/>
</dbReference>
<dbReference type="OrthoDB" id="581534at2"/>
<dbReference type="InterPro" id="IPR016181">
    <property type="entry name" value="Acyl_CoA_acyltransferase"/>
</dbReference>
<dbReference type="PATRIC" id="fig|285983.3.peg.1109"/>
<evidence type="ECO:0000313" key="3">
    <source>
        <dbReference type="Proteomes" id="UP000032512"/>
    </source>
</evidence>
<feature type="domain" description="N-acetyltransferase" evidence="1">
    <location>
        <begin position="24"/>
        <end position="172"/>
    </location>
</feature>
<dbReference type="Proteomes" id="UP000032512">
    <property type="component" value="Unassembled WGS sequence"/>
</dbReference>
<name>A0A0D6ZB49_9BACI</name>
<dbReference type="InterPro" id="IPR000182">
    <property type="entry name" value="GNAT_dom"/>
</dbReference>
<organism evidence="2 3">
    <name type="scientific">Mesobacillus subterraneus</name>
    <dbReference type="NCBI Taxonomy" id="285983"/>
    <lineage>
        <taxon>Bacteria</taxon>
        <taxon>Bacillati</taxon>
        <taxon>Bacillota</taxon>
        <taxon>Bacilli</taxon>
        <taxon>Bacillales</taxon>
        <taxon>Bacillaceae</taxon>
        <taxon>Mesobacillus</taxon>
    </lineage>
</organism>
<sequence length="178" mass="20293">MQRLPLIMVRSLSNIPTHPVPEAYHIRSFENDEKDWAAILTNAGEFDSVNAGLDRFKQEFAPYPAEVRKRMFFLENEAGQAIGTASAWYGELNGEEMGRIHWVGIVPEYQGKKLAKPLLAFLLQQLASTHQKAYLKTQTTNLKAINAYLRLGFTPYIQDDTAGAIWEQVYTELNTMRQ</sequence>
<gene>
    <name evidence="2" type="ORF">UB32_12175</name>
</gene>
<comment type="caution">
    <text evidence="2">The sequence shown here is derived from an EMBL/GenBank/DDBJ whole genome shotgun (WGS) entry which is preliminary data.</text>
</comment>
<accession>A0A0D6ZB49</accession>
<dbReference type="GO" id="GO:0016747">
    <property type="term" value="F:acyltransferase activity, transferring groups other than amino-acyl groups"/>
    <property type="evidence" value="ECO:0007669"/>
    <property type="project" value="InterPro"/>
</dbReference>
<protein>
    <recommendedName>
        <fullName evidence="1">N-acetyltransferase domain-containing protein</fullName>
    </recommendedName>
</protein>
<dbReference type="CDD" id="cd04301">
    <property type="entry name" value="NAT_SF"/>
    <property type="match status" value="1"/>
</dbReference>
<proteinExistence type="predicted"/>